<dbReference type="CDD" id="cd13604">
    <property type="entry name" value="PBP2_TRAP_ketoacid_lactate_like"/>
    <property type="match status" value="1"/>
</dbReference>
<organism evidence="6 7">
    <name type="scientific">Tistrella mobilis</name>
    <dbReference type="NCBI Taxonomy" id="171437"/>
    <lineage>
        <taxon>Bacteria</taxon>
        <taxon>Pseudomonadati</taxon>
        <taxon>Pseudomonadota</taxon>
        <taxon>Alphaproteobacteria</taxon>
        <taxon>Geminicoccales</taxon>
        <taxon>Geminicoccaceae</taxon>
        <taxon>Tistrella</taxon>
    </lineage>
</organism>
<evidence type="ECO:0000313" key="8">
    <source>
        <dbReference type="Proteomes" id="UP000257706"/>
    </source>
</evidence>
<reference evidence="6 7" key="1">
    <citation type="submission" date="2015-12" db="EMBL/GenBank/DDBJ databases">
        <title>Genome sequence of Tistrella mobilis MCCC 1A02139.</title>
        <authorList>
            <person name="Lu L."/>
            <person name="Lai Q."/>
            <person name="Shao Z."/>
            <person name="Qian P."/>
        </authorList>
    </citation>
    <scope>NUCLEOTIDE SEQUENCE [LARGE SCALE GENOMIC DNA]</scope>
    <source>
        <strain evidence="6 7">MCCC 1A02139</strain>
    </source>
</reference>
<feature type="binding site" evidence="3">
    <location>
        <position position="243"/>
    </location>
    <ligand>
        <name>substrate</name>
    </ligand>
</feature>
<feature type="binding site" evidence="3">
    <location>
        <position position="218"/>
    </location>
    <ligand>
        <name>Na(+)</name>
        <dbReference type="ChEBI" id="CHEBI:29101"/>
    </ligand>
</feature>
<dbReference type="Pfam" id="PF03480">
    <property type="entry name" value="DctP"/>
    <property type="match status" value="1"/>
</dbReference>
<evidence type="ECO:0000256" key="2">
    <source>
        <dbReference type="PIRSR" id="PIRSR039026-1"/>
    </source>
</evidence>
<dbReference type="InterPro" id="IPR019546">
    <property type="entry name" value="TAT_signal_bac_arc"/>
</dbReference>
<reference evidence="5 8" key="2">
    <citation type="journal article" date="2018" name="Nat. Biotechnol.">
        <title>A standardized bacterial taxonomy based on genome phylogeny substantially revises the tree of life.</title>
        <authorList>
            <person name="Parks D.H."/>
            <person name="Chuvochina M."/>
            <person name="Waite D.W."/>
            <person name="Rinke C."/>
            <person name="Skarshewski A."/>
            <person name="Chaumeil P.A."/>
            <person name="Hugenholtz P."/>
        </authorList>
    </citation>
    <scope>NUCLEOTIDE SEQUENCE [LARGE SCALE GENOMIC DNA]</scope>
    <source>
        <strain evidence="5">UBA8739</strain>
    </source>
</reference>
<feature type="binding site" evidence="2">
    <location>
        <position position="159"/>
    </location>
    <ligand>
        <name>substrate</name>
    </ligand>
</feature>
<dbReference type="PROSITE" id="PS51318">
    <property type="entry name" value="TAT"/>
    <property type="match status" value="1"/>
</dbReference>
<protein>
    <submittedName>
        <fullName evidence="6">ABC transporter substrate-binding protein</fullName>
    </submittedName>
</protein>
<dbReference type="Gene3D" id="3.40.190.170">
    <property type="entry name" value="Bacterial extracellular solute-binding protein, family 7"/>
    <property type="match status" value="1"/>
</dbReference>
<evidence type="ECO:0000256" key="3">
    <source>
        <dbReference type="PIRSR" id="PIRSR039026-2"/>
    </source>
</evidence>
<dbReference type="InterPro" id="IPR018389">
    <property type="entry name" value="DctP_fam"/>
</dbReference>
<gene>
    <name evidence="6" type="ORF">AUP44_26120</name>
    <name evidence="5" type="ORF">DCK97_03555</name>
</gene>
<keyword evidence="1 4" id="KW-0732">Signal</keyword>
<dbReference type="Proteomes" id="UP000075787">
    <property type="component" value="Unassembled WGS sequence"/>
</dbReference>
<dbReference type="AlphaFoldDB" id="A0A162L8P9"/>
<dbReference type="InterPro" id="IPR038404">
    <property type="entry name" value="TRAP_DctP_sf"/>
</dbReference>
<dbReference type="Proteomes" id="UP000257706">
    <property type="component" value="Unassembled WGS sequence"/>
</dbReference>
<dbReference type="InterPro" id="IPR026289">
    <property type="entry name" value="SBP_TakP-like"/>
</dbReference>
<evidence type="ECO:0000313" key="6">
    <source>
        <dbReference type="EMBL" id="KYO53806.1"/>
    </source>
</evidence>
<feature type="binding site" evidence="2">
    <location>
        <position position="180"/>
    </location>
    <ligand>
        <name>substrate</name>
    </ligand>
</feature>
<dbReference type="Pfam" id="PF10518">
    <property type="entry name" value="TAT_signal"/>
    <property type="match status" value="1"/>
</dbReference>
<dbReference type="GO" id="GO:0031317">
    <property type="term" value="C:tripartite ATP-independent periplasmic transporter complex"/>
    <property type="evidence" value="ECO:0007669"/>
    <property type="project" value="InterPro"/>
</dbReference>
<dbReference type="EMBL" id="DMAI01000058">
    <property type="protein sequence ID" value="HAE46476.1"/>
    <property type="molecule type" value="Genomic_DNA"/>
</dbReference>
<dbReference type="InterPro" id="IPR006311">
    <property type="entry name" value="TAT_signal"/>
</dbReference>
<proteinExistence type="predicted"/>
<feature type="signal peptide" evidence="4">
    <location>
        <begin position="1"/>
        <end position="31"/>
    </location>
</feature>
<dbReference type="GO" id="GO:0055085">
    <property type="term" value="P:transmembrane transport"/>
    <property type="evidence" value="ECO:0007669"/>
    <property type="project" value="InterPro"/>
</dbReference>
<evidence type="ECO:0000313" key="5">
    <source>
        <dbReference type="EMBL" id="HAE46476.1"/>
    </source>
</evidence>
<dbReference type="PANTHER" id="PTHR33376">
    <property type="match status" value="1"/>
</dbReference>
<dbReference type="RefSeq" id="WP_062763405.1">
    <property type="nucleotide sequence ID" value="NZ_CP121045.1"/>
</dbReference>
<dbReference type="EMBL" id="LPZR01000106">
    <property type="protein sequence ID" value="KYO53806.1"/>
    <property type="molecule type" value="Genomic_DNA"/>
</dbReference>
<dbReference type="OrthoDB" id="9780733at2"/>
<dbReference type="GO" id="GO:0046872">
    <property type="term" value="F:metal ion binding"/>
    <property type="evidence" value="ECO:0007669"/>
    <property type="project" value="UniProtKB-KW"/>
</dbReference>
<feature type="binding site" evidence="3">
    <location>
        <position position="217"/>
    </location>
    <ligand>
        <name>substrate</name>
    </ligand>
</feature>
<dbReference type="PANTHER" id="PTHR33376:SF5">
    <property type="entry name" value="EXTRACYTOPLASMIC SOLUTE RECEPTOR PROTEIN"/>
    <property type="match status" value="1"/>
</dbReference>
<dbReference type="GeneID" id="97241960"/>
<comment type="caution">
    <text evidence="6">The sequence shown here is derived from an EMBL/GenBank/DDBJ whole genome shotgun (WGS) entry which is preliminary data.</text>
</comment>
<accession>A0A162L8P9</accession>
<feature type="chain" id="PRO_5033251097" evidence="4">
    <location>
        <begin position="32"/>
        <end position="369"/>
    </location>
</feature>
<evidence type="ECO:0000256" key="1">
    <source>
        <dbReference type="ARBA" id="ARBA00022729"/>
    </source>
</evidence>
<sequence length="369" mass="39703">MDRRSFLKGSAAAGAAAAAVAASNFPAPAIAQGKIEWRMVTSWPKNFPGLGTAAESIAQKITTMSGGRLTVKVFAAGELVPAFGAFDAVQQGAAEAYHSAAYYYGGKHPGFHFFTTAPYGLYAAEQFAWWAVGDGEKLQDELYAPFGVKAFPAVNTCAQAVGWFAKEINTPDDLKGLKFRTAGLNAEIFRRLGCNVVQLPGGEIFQAMQSGTVDAADWVGPWNDLAFGLHRVAKNYYTPGIGEPSATIEMGIGKKHWDELPDDLKAIVRQAAYSDFQEGVGQFIVRNAAAIGTLVNEHGVKVRPFPDPVYKALGDAAESFISELSGGGDDILKRIVKSYYSFRNSSMAWQQHAEQPYLNIRAAGPKFAV</sequence>
<dbReference type="PIRSF" id="PIRSF039026">
    <property type="entry name" value="SiaP"/>
    <property type="match status" value="1"/>
</dbReference>
<dbReference type="Gene3D" id="3.40.190.10">
    <property type="entry name" value="Periplasmic binding protein-like II"/>
    <property type="match status" value="1"/>
</dbReference>
<name>A0A162L8P9_9PROT</name>
<dbReference type="NCBIfam" id="TIGR01409">
    <property type="entry name" value="TAT_signal_seq"/>
    <property type="match status" value="1"/>
</dbReference>
<evidence type="ECO:0000256" key="4">
    <source>
        <dbReference type="SAM" id="SignalP"/>
    </source>
</evidence>
<evidence type="ECO:0000313" key="7">
    <source>
        <dbReference type="Proteomes" id="UP000075787"/>
    </source>
</evidence>
<keyword evidence="3" id="KW-0479">Metal-binding</keyword>
<dbReference type="NCBIfam" id="NF037995">
    <property type="entry name" value="TRAP_S1"/>
    <property type="match status" value="1"/>
</dbReference>